<dbReference type="PROSITE" id="PS01071">
    <property type="entry name" value="GRPE"/>
    <property type="match status" value="1"/>
</dbReference>
<comment type="function">
    <text evidence="3 4">Participates actively in the response to hyperosmotic and heat shock by preventing the aggregation of stress-denatured proteins, in association with DnaK and GrpE. It is the nucleotide exchange factor for DnaK and may function as a thermosensor. Unfolded proteins bind initially to DnaJ; upon interaction with the DnaJ-bound protein, DnaK hydrolyzes its bound ATP, resulting in the formation of a stable complex. GrpE releases ADP from DnaK; ATP binding to DnaK triggers the release of the substrate protein, thus completing the reaction cycle. Several rounds of ATP-dependent interactions between DnaJ, DnaK and GrpE are required for fully efficient folding.</text>
</comment>
<feature type="region of interest" description="Disordered" evidence="6">
    <location>
        <begin position="166"/>
        <end position="197"/>
    </location>
</feature>
<dbReference type="Gene3D" id="2.30.22.10">
    <property type="entry name" value="Head domain of nucleotide exchange factor GrpE"/>
    <property type="match status" value="1"/>
</dbReference>
<reference evidence="7 8" key="1">
    <citation type="submission" date="2023-04" db="EMBL/GenBank/DDBJ databases">
        <title>Streptomyces chengmaiensis sp. nov. isolated from the stem of mangrove plant in Hainan.</title>
        <authorList>
            <person name="Huang X."/>
            <person name="Zhou S."/>
            <person name="Chu X."/>
            <person name="Xie Y."/>
            <person name="Lin Y."/>
        </authorList>
    </citation>
    <scope>NUCLEOTIDE SEQUENCE [LARGE SCALE GENOMIC DNA]</scope>
    <source>
        <strain evidence="7 8">HNM0663</strain>
    </source>
</reference>
<keyword evidence="8" id="KW-1185">Reference proteome</keyword>
<evidence type="ECO:0000256" key="6">
    <source>
        <dbReference type="SAM" id="MobiDB-lite"/>
    </source>
</evidence>
<protein>
    <recommendedName>
        <fullName evidence="3 4">Protein GrpE</fullName>
    </recommendedName>
    <alternativeName>
        <fullName evidence="3">HSP-70 cofactor</fullName>
    </alternativeName>
</protein>
<dbReference type="PANTHER" id="PTHR21237">
    <property type="entry name" value="GRPE PROTEIN"/>
    <property type="match status" value="1"/>
</dbReference>
<organism evidence="7 8">
    <name type="scientific">Streptomyces chengmaiensis</name>
    <dbReference type="NCBI Taxonomy" id="3040919"/>
    <lineage>
        <taxon>Bacteria</taxon>
        <taxon>Bacillati</taxon>
        <taxon>Actinomycetota</taxon>
        <taxon>Actinomycetes</taxon>
        <taxon>Kitasatosporales</taxon>
        <taxon>Streptomycetaceae</taxon>
        <taxon>Streptomyces</taxon>
    </lineage>
</organism>
<dbReference type="RefSeq" id="WP_279931651.1">
    <property type="nucleotide sequence ID" value="NZ_JARWBG010000044.1"/>
</dbReference>
<dbReference type="HAMAP" id="MF_01151">
    <property type="entry name" value="GrpE"/>
    <property type="match status" value="1"/>
</dbReference>
<dbReference type="PANTHER" id="PTHR21237:SF23">
    <property type="entry name" value="GRPE PROTEIN HOMOLOG, MITOCHONDRIAL"/>
    <property type="match status" value="1"/>
</dbReference>
<comment type="similarity">
    <text evidence="1 3 5">Belongs to the GrpE family.</text>
</comment>
<dbReference type="CDD" id="cd00446">
    <property type="entry name" value="GrpE"/>
    <property type="match status" value="1"/>
</dbReference>
<dbReference type="SUPFAM" id="SSF51064">
    <property type="entry name" value="Head domain of nucleotide exchange factor GrpE"/>
    <property type="match status" value="1"/>
</dbReference>
<dbReference type="InterPro" id="IPR000740">
    <property type="entry name" value="GrpE"/>
</dbReference>
<dbReference type="EMBL" id="JARWBG010000044">
    <property type="protein sequence ID" value="MDH2392543.1"/>
    <property type="molecule type" value="Genomic_DNA"/>
</dbReference>
<dbReference type="InterPro" id="IPR009012">
    <property type="entry name" value="GrpE_head"/>
</dbReference>
<evidence type="ECO:0000313" key="8">
    <source>
        <dbReference type="Proteomes" id="UP001223144"/>
    </source>
</evidence>
<comment type="caution">
    <text evidence="7">The sequence shown here is derived from an EMBL/GenBank/DDBJ whole genome shotgun (WGS) entry which is preliminary data.</text>
</comment>
<dbReference type="InterPro" id="IPR013805">
    <property type="entry name" value="GrpE_CC"/>
</dbReference>
<dbReference type="Pfam" id="PF01025">
    <property type="entry name" value="GrpE"/>
    <property type="match status" value="1"/>
</dbReference>
<accession>A0ABT6HUZ3</accession>
<dbReference type="Proteomes" id="UP001223144">
    <property type="component" value="Unassembled WGS sequence"/>
</dbReference>
<comment type="subunit">
    <text evidence="3">Homodimer.</text>
</comment>
<feature type="region of interest" description="Disordered" evidence="6">
    <location>
        <begin position="1"/>
        <end position="31"/>
    </location>
</feature>
<dbReference type="Gene3D" id="3.90.20.20">
    <property type="match status" value="1"/>
</dbReference>
<evidence type="ECO:0000256" key="5">
    <source>
        <dbReference type="RuleBase" id="RU004478"/>
    </source>
</evidence>
<dbReference type="PRINTS" id="PR00773">
    <property type="entry name" value="GRPEPROTEIN"/>
</dbReference>
<comment type="subcellular location">
    <subcellularLocation>
        <location evidence="3">Cytoplasm</location>
    </subcellularLocation>
</comment>
<keyword evidence="3 4" id="KW-0346">Stress response</keyword>
<evidence type="ECO:0000313" key="7">
    <source>
        <dbReference type="EMBL" id="MDH2392543.1"/>
    </source>
</evidence>
<evidence type="ECO:0000256" key="3">
    <source>
        <dbReference type="HAMAP-Rule" id="MF_01151"/>
    </source>
</evidence>
<dbReference type="SUPFAM" id="SSF58014">
    <property type="entry name" value="Coiled-coil domain of nucleotide exchange factor GrpE"/>
    <property type="match status" value="1"/>
</dbReference>
<evidence type="ECO:0000256" key="4">
    <source>
        <dbReference type="RuleBase" id="RU000639"/>
    </source>
</evidence>
<gene>
    <name evidence="3 7" type="primary">grpE</name>
    <name evidence="7" type="ORF">QCN29_27950</name>
</gene>
<evidence type="ECO:0000256" key="2">
    <source>
        <dbReference type="ARBA" id="ARBA00023186"/>
    </source>
</evidence>
<keyword evidence="2 3" id="KW-0143">Chaperone</keyword>
<evidence type="ECO:0000256" key="1">
    <source>
        <dbReference type="ARBA" id="ARBA00009054"/>
    </source>
</evidence>
<name>A0ABT6HUZ3_9ACTN</name>
<sequence>MTFPRDPAAPGLGTSAPAGPPPEPSAGTDRLRRRLAERTADLKRVKAEYDNYRKRVHRDRLAIRQIAVSNVLTALLSVLDTVEQARAHGADDRAFALVADSLRRETAALGLLPVGEEGEPFDPRRHEALVYTPSHDATAAVCTRVLRRGYRVGDHLLRPAEVAVTGPPNAAARPAPPPAGRRFGAVGPGQGAAHPLR</sequence>
<keyword evidence="3" id="KW-0963">Cytoplasm</keyword>
<proteinExistence type="inferred from homology"/>